<gene>
    <name evidence="2" type="ORF">ZHAS_00006818</name>
</gene>
<dbReference type="EMBL" id="KE524978">
    <property type="protein sequence ID" value="KFB39391.1"/>
    <property type="molecule type" value="Genomic_DNA"/>
</dbReference>
<dbReference type="EMBL" id="ATLV01014688">
    <property type="status" value="NOT_ANNOTATED_CDS"/>
    <property type="molecule type" value="Genomic_DNA"/>
</dbReference>
<dbReference type="EnsemblMetazoa" id="ASIC006818-RA">
    <property type="protein sequence ID" value="ASIC006818-PA"/>
    <property type="gene ID" value="ASIC006818"/>
</dbReference>
<sequence>MLVKMLVYVTLAVVLLAVPFCRAQAMDLDLSSGVQQKCIVPPDEQGGAEGCGGGKGKIPTRIASYAVSLGCRGVDAVLNENVLSPATG</sequence>
<feature type="signal peptide" evidence="1">
    <location>
        <begin position="1"/>
        <end position="23"/>
    </location>
</feature>
<evidence type="ECO:0000313" key="3">
    <source>
        <dbReference type="EnsemblMetazoa" id="ASIC006818-PA"/>
    </source>
</evidence>
<reference evidence="2 4" key="1">
    <citation type="journal article" date="2014" name="BMC Genomics">
        <title>Genome sequence of Anopheles sinensis provides insight into genetics basis of mosquito competence for malaria parasites.</title>
        <authorList>
            <person name="Zhou D."/>
            <person name="Zhang D."/>
            <person name="Ding G."/>
            <person name="Shi L."/>
            <person name="Hou Q."/>
            <person name="Ye Y."/>
            <person name="Xu Y."/>
            <person name="Zhou H."/>
            <person name="Xiong C."/>
            <person name="Li S."/>
            <person name="Yu J."/>
            <person name="Hong S."/>
            <person name="Yu X."/>
            <person name="Zou P."/>
            <person name="Chen C."/>
            <person name="Chang X."/>
            <person name="Wang W."/>
            <person name="Lv Y."/>
            <person name="Sun Y."/>
            <person name="Ma L."/>
            <person name="Shen B."/>
            <person name="Zhu C."/>
        </authorList>
    </citation>
    <scope>NUCLEOTIDE SEQUENCE [LARGE SCALE GENOMIC DNA]</scope>
</reference>
<proteinExistence type="predicted"/>
<accession>A0A084VN47</accession>
<keyword evidence="4" id="KW-1185">Reference proteome</keyword>
<dbReference type="VEuPathDB" id="VectorBase:ASIC006818"/>
<evidence type="ECO:0000313" key="4">
    <source>
        <dbReference type="Proteomes" id="UP000030765"/>
    </source>
</evidence>
<evidence type="ECO:0000256" key="1">
    <source>
        <dbReference type="SAM" id="SignalP"/>
    </source>
</evidence>
<reference evidence="3" key="2">
    <citation type="submission" date="2020-05" db="UniProtKB">
        <authorList>
            <consortium name="EnsemblMetazoa"/>
        </authorList>
    </citation>
    <scope>IDENTIFICATION</scope>
</reference>
<dbReference type="AlphaFoldDB" id="A0A084VN47"/>
<feature type="chain" id="PRO_5001783872" evidence="1">
    <location>
        <begin position="24"/>
        <end position="88"/>
    </location>
</feature>
<evidence type="ECO:0000313" key="2">
    <source>
        <dbReference type="EMBL" id="KFB39391.1"/>
    </source>
</evidence>
<keyword evidence="1" id="KW-0732">Signal</keyword>
<name>A0A084VN47_ANOSI</name>
<protein>
    <submittedName>
        <fullName evidence="2 3">Uncharacterized protein</fullName>
    </submittedName>
</protein>
<organism evidence="2">
    <name type="scientific">Anopheles sinensis</name>
    <name type="common">Mosquito</name>
    <dbReference type="NCBI Taxonomy" id="74873"/>
    <lineage>
        <taxon>Eukaryota</taxon>
        <taxon>Metazoa</taxon>
        <taxon>Ecdysozoa</taxon>
        <taxon>Arthropoda</taxon>
        <taxon>Hexapoda</taxon>
        <taxon>Insecta</taxon>
        <taxon>Pterygota</taxon>
        <taxon>Neoptera</taxon>
        <taxon>Endopterygota</taxon>
        <taxon>Diptera</taxon>
        <taxon>Nematocera</taxon>
        <taxon>Culicoidea</taxon>
        <taxon>Culicidae</taxon>
        <taxon>Anophelinae</taxon>
        <taxon>Anopheles</taxon>
    </lineage>
</organism>
<dbReference type="Proteomes" id="UP000030765">
    <property type="component" value="Unassembled WGS sequence"/>
</dbReference>